<dbReference type="KEGG" id="fas:105267554"/>
<dbReference type="GO" id="GO:0005886">
    <property type="term" value="C:plasma membrane"/>
    <property type="evidence" value="ECO:0007669"/>
    <property type="project" value="UniProtKB-SubCell"/>
</dbReference>
<dbReference type="CDD" id="cd08662">
    <property type="entry name" value="M13"/>
    <property type="match status" value="1"/>
</dbReference>
<keyword evidence="9" id="KW-0732">Signal</keyword>
<sequence>MFRFGAYNFYNFTIIFILTILSLSHSLPVKRDTPVGPGDDILRSLDETKNPCDDFYAYTCGHWTEYHPMADGYDRWTNYQVITQDLQPKIAAILKAADSESDTQAMRKSRRIYRACMNDEEIEKAGVDPIRAITETIGGWPLIMKPDEWKSQNLTWQRVAAQVFKLLSIDTIFSVDIEADPKNSSVTRLTVGEPLLSLKSAELLAPADDPALQVYEEFKLIMANKLQKSSGASPEGLTISAQLEDLRKFERDLAELTKGEQGLDDLDKLYNLMTIDELQAISDSQPTTSPTAKINWLEIIAEIVSLAPEVTVDGSEKIVVLKKNFFKELPKFLAKTPPETIVNYIIWRVIKELSLFSTDNVRYLSQNLNAKRVGADNIPDRIDICAEPPPLQRALSYAFTTKYSSPEVKAAVTEMVTNIQTAVEEQIAQSSWLDEQTKNLAMDKVHKMAKFVSYPDYYSAANIDEYYSQYPAFDSYFDNEIARRVFVKRNQVLSLRKPTDKSTWPAEPTEVNAFYIPTANAMQVPTGIIQPPIYDQNLPSIMNYAVLGATIGHELCHSLDSKGRRYDKNGNVVTWWPQSAIDKYQENAQCFGTQFSNYIIYDDGEEVMHLDGNFTMGENISDTIGLIVAWNAYKLFREKNRNATTTVPGLQRFTEEQLFFVAFGNSWCANEGPEYIKRFAMSDEHSPSKQRVNGAVSNNEVFAAAFNCPANSPMNPMNKCSIWK</sequence>
<evidence type="ECO:0000256" key="4">
    <source>
        <dbReference type="ARBA" id="ARBA00022670"/>
    </source>
</evidence>
<evidence type="ECO:0000256" key="8">
    <source>
        <dbReference type="ARBA" id="ARBA00023049"/>
    </source>
</evidence>
<evidence type="ECO:0000256" key="9">
    <source>
        <dbReference type="SAM" id="SignalP"/>
    </source>
</evidence>
<evidence type="ECO:0000256" key="3">
    <source>
        <dbReference type="ARBA" id="ARBA00007357"/>
    </source>
</evidence>
<dbReference type="Pfam" id="PF01431">
    <property type="entry name" value="Peptidase_M13"/>
    <property type="match status" value="1"/>
</dbReference>
<dbReference type="Gene3D" id="1.10.1380.10">
    <property type="entry name" value="Neutral endopeptidase , domain2"/>
    <property type="match status" value="1"/>
</dbReference>
<dbReference type="SUPFAM" id="SSF55486">
    <property type="entry name" value="Metalloproteases ('zincins'), catalytic domain"/>
    <property type="match status" value="1"/>
</dbReference>
<dbReference type="InterPro" id="IPR024079">
    <property type="entry name" value="MetalloPept_cat_dom_sf"/>
</dbReference>
<evidence type="ECO:0000313" key="12">
    <source>
        <dbReference type="Proteomes" id="UP000694866"/>
    </source>
</evidence>
<dbReference type="InterPro" id="IPR008753">
    <property type="entry name" value="Peptidase_M13_N"/>
</dbReference>
<protein>
    <submittedName>
        <fullName evidence="13">Endothelin-converting enzyme 1-like</fullName>
    </submittedName>
</protein>
<feature type="domain" description="Peptidase M13 C-terminal" evidence="10">
    <location>
        <begin position="512"/>
        <end position="722"/>
    </location>
</feature>
<dbReference type="AlphaFoldDB" id="A0A9R1T8T3"/>
<evidence type="ECO:0000256" key="5">
    <source>
        <dbReference type="ARBA" id="ARBA00022723"/>
    </source>
</evidence>
<keyword evidence="5" id="KW-0479">Metal-binding</keyword>
<feature type="domain" description="Peptidase M13 N-terminal" evidence="11">
    <location>
        <begin position="51"/>
        <end position="455"/>
    </location>
</feature>
<dbReference type="GO" id="GO:0046872">
    <property type="term" value="F:metal ion binding"/>
    <property type="evidence" value="ECO:0007669"/>
    <property type="project" value="UniProtKB-KW"/>
</dbReference>
<keyword evidence="7" id="KW-0862">Zinc</keyword>
<evidence type="ECO:0000256" key="6">
    <source>
        <dbReference type="ARBA" id="ARBA00022801"/>
    </source>
</evidence>
<evidence type="ECO:0000256" key="7">
    <source>
        <dbReference type="ARBA" id="ARBA00022833"/>
    </source>
</evidence>
<dbReference type="InterPro" id="IPR000718">
    <property type="entry name" value="Peptidase_M13"/>
</dbReference>
<dbReference type="GeneID" id="105267554"/>
<evidence type="ECO:0000259" key="11">
    <source>
        <dbReference type="Pfam" id="PF05649"/>
    </source>
</evidence>
<dbReference type="InterPro" id="IPR042089">
    <property type="entry name" value="Peptidase_M13_dom_2"/>
</dbReference>
<dbReference type="Gene3D" id="3.40.390.10">
    <property type="entry name" value="Collagenase (Catalytic Domain)"/>
    <property type="match status" value="1"/>
</dbReference>
<keyword evidence="8" id="KW-0482">Metalloprotease</keyword>
<evidence type="ECO:0000256" key="2">
    <source>
        <dbReference type="ARBA" id="ARBA00004401"/>
    </source>
</evidence>
<dbReference type="Proteomes" id="UP000694866">
    <property type="component" value="Unplaced"/>
</dbReference>
<accession>A0A9R1T8T3</accession>
<name>A0A9R1T8T3_9HYME</name>
<dbReference type="OrthoDB" id="6475849at2759"/>
<dbReference type="PROSITE" id="PS51885">
    <property type="entry name" value="NEPRILYSIN"/>
    <property type="match status" value="1"/>
</dbReference>
<evidence type="ECO:0000259" key="10">
    <source>
        <dbReference type="Pfam" id="PF01431"/>
    </source>
</evidence>
<organism evidence="12 13">
    <name type="scientific">Fopius arisanus</name>
    <dbReference type="NCBI Taxonomy" id="64838"/>
    <lineage>
        <taxon>Eukaryota</taxon>
        <taxon>Metazoa</taxon>
        <taxon>Ecdysozoa</taxon>
        <taxon>Arthropoda</taxon>
        <taxon>Hexapoda</taxon>
        <taxon>Insecta</taxon>
        <taxon>Pterygota</taxon>
        <taxon>Neoptera</taxon>
        <taxon>Endopterygota</taxon>
        <taxon>Hymenoptera</taxon>
        <taxon>Apocrita</taxon>
        <taxon>Ichneumonoidea</taxon>
        <taxon>Braconidae</taxon>
        <taxon>Opiinae</taxon>
        <taxon>Fopius</taxon>
    </lineage>
</organism>
<proteinExistence type="inferred from homology"/>
<comment type="cofactor">
    <cofactor evidence="1">
        <name>Zn(2+)</name>
        <dbReference type="ChEBI" id="CHEBI:29105"/>
    </cofactor>
</comment>
<gene>
    <name evidence="13" type="primary">LOC105267554</name>
</gene>
<evidence type="ECO:0000313" key="13">
    <source>
        <dbReference type="RefSeq" id="XP_011304791.1"/>
    </source>
</evidence>
<dbReference type="RefSeq" id="XP_011304791.1">
    <property type="nucleotide sequence ID" value="XM_011306489.1"/>
</dbReference>
<dbReference type="PANTHER" id="PTHR11733">
    <property type="entry name" value="ZINC METALLOPROTEASE FAMILY M13 NEPRILYSIN-RELATED"/>
    <property type="match status" value="1"/>
</dbReference>
<dbReference type="PRINTS" id="PR00786">
    <property type="entry name" value="NEPRILYSIN"/>
</dbReference>
<comment type="subcellular location">
    <subcellularLocation>
        <location evidence="2">Cell membrane</location>
        <topology evidence="2">Single-pass type II membrane protein</topology>
    </subcellularLocation>
</comment>
<keyword evidence="12" id="KW-1185">Reference proteome</keyword>
<evidence type="ECO:0000256" key="1">
    <source>
        <dbReference type="ARBA" id="ARBA00001947"/>
    </source>
</evidence>
<keyword evidence="4" id="KW-0645">Protease</keyword>
<dbReference type="GO" id="GO:0016485">
    <property type="term" value="P:protein processing"/>
    <property type="evidence" value="ECO:0007669"/>
    <property type="project" value="TreeGrafter"/>
</dbReference>
<reference evidence="13" key="1">
    <citation type="submission" date="2025-08" db="UniProtKB">
        <authorList>
            <consortium name="RefSeq"/>
        </authorList>
    </citation>
    <scope>IDENTIFICATION</scope>
    <source>
        <strain evidence="13">USDA-PBARC FA_bdor</strain>
        <tissue evidence="13">Whole organism</tissue>
    </source>
</reference>
<dbReference type="InterPro" id="IPR018497">
    <property type="entry name" value="Peptidase_M13_C"/>
</dbReference>
<keyword evidence="6" id="KW-0378">Hydrolase</keyword>
<dbReference type="GO" id="GO:0004222">
    <property type="term" value="F:metalloendopeptidase activity"/>
    <property type="evidence" value="ECO:0007669"/>
    <property type="project" value="InterPro"/>
</dbReference>
<dbReference type="Pfam" id="PF05649">
    <property type="entry name" value="Peptidase_M13_N"/>
    <property type="match status" value="1"/>
</dbReference>
<comment type="similarity">
    <text evidence="3">Belongs to the peptidase M13 family.</text>
</comment>
<feature type="chain" id="PRO_5040205200" evidence="9">
    <location>
        <begin position="27"/>
        <end position="724"/>
    </location>
</feature>
<dbReference type="PANTHER" id="PTHR11733:SF237">
    <property type="entry name" value="NEPRILYSIN-LIKE 4"/>
    <property type="match status" value="1"/>
</dbReference>
<feature type="signal peptide" evidence="9">
    <location>
        <begin position="1"/>
        <end position="26"/>
    </location>
</feature>